<organism evidence="2 3">
    <name type="scientific">Brassica cretica</name>
    <name type="common">Mustard</name>
    <dbReference type="NCBI Taxonomy" id="69181"/>
    <lineage>
        <taxon>Eukaryota</taxon>
        <taxon>Viridiplantae</taxon>
        <taxon>Streptophyta</taxon>
        <taxon>Embryophyta</taxon>
        <taxon>Tracheophyta</taxon>
        <taxon>Spermatophyta</taxon>
        <taxon>Magnoliopsida</taxon>
        <taxon>eudicotyledons</taxon>
        <taxon>Gunneridae</taxon>
        <taxon>Pentapetalae</taxon>
        <taxon>rosids</taxon>
        <taxon>malvids</taxon>
        <taxon>Brassicales</taxon>
        <taxon>Brassicaceae</taxon>
        <taxon>Brassiceae</taxon>
        <taxon>Brassica</taxon>
    </lineage>
</organism>
<feature type="region of interest" description="Disordered" evidence="1">
    <location>
        <begin position="59"/>
        <end position="92"/>
    </location>
</feature>
<dbReference type="EMBL" id="QGKX02000996">
    <property type="protein sequence ID" value="KAF3556635.1"/>
    <property type="molecule type" value="Genomic_DNA"/>
</dbReference>
<name>A0A8S9R446_BRACR</name>
<evidence type="ECO:0000256" key="1">
    <source>
        <dbReference type="SAM" id="MobiDB-lite"/>
    </source>
</evidence>
<evidence type="ECO:0000313" key="3">
    <source>
        <dbReference type="Proteomes" id="UP000712600"/>
    </source>
</evidence>
<proteinExistence type="predicted"/>
<feature type="compositionally biased region" description="Basic and acidic residues" evidence="1">
    <location>
        <begin position="335"/>
        <end position="348"/>
    </location>
</feature>
<dbReference type="AlphaFoldDB" id="A0A8S9R446"/>
<feature type="compositionally biased region" description="Low complexity" evidence="1">
    <location>
        <begin position="59"/>
        <end position="68"/>
    </location>
</feature>
<accession>A0A8S9R446</accession>
<protein>
    <submittedName>
        <fullName evidence="2">Uncharacterized protein</fullName>
    </submittedName>
</protein>
<feature type="compositionally biased region" description="Basic residues" evidence="1">
    <location>
        <begin position="234"/>
        <end position="248"/>
    </location>
</feature>
<feature type="compositionally biased region" description="Basic and acidic residues" evidence="1">
    <location>
        <begin position="381"/>
        <end position="409"/>
    </location>
</feature>
<feature type="compositionally biased region" description="Basic and acidic residues" evidence="1">
    <location>
        <begin position="69"/>
        <end position="80"/>
    </location>
</feature>
<dbReference type="Proteomes" id="UP000712600">
    <property type="component" value="Unassembled WGS sequence"/>
</dbReference>
<reference evidence="2" key="1">
    <citation type="submission" date="2019-12" db="EMBL/GenBank/DDBJ databases">
        <title>Genome sequencing and annotation of Brassica cretica.</title>
        <authorList>
            <person name="Studholme D.J."/>
            <person name="Sarris P."/>
        </authorList>
    </citation>
    <scope>NUCLEOTIDE SEQUENCE</scope>
    <source>
        <strain evidence="2">PFS-109/04</strain>
        <tissue evidence="2">Leaf</tissue>
    </source>
</reference>
<evidence type="ECO:0000313" key="2">
    <source>
        <dbReference type="EMBL" id="KAF3556635.1"/>
    </source>
</evidence>
<comment type="caution">
    <text evidence="2">The sequence shown here is derived from an EMBL/GenBank/DDBJ whole genome shotgun (WGS) entry which is preliminary data.</text>
</comment>
<sequence length="409" mass="46484">MEKYLRGRLNWSPFCCHSTDESTLDQRVVTQPTLRPLTRSHHSAHIILSSLDRRVITRSTSHHSITSRHSTDESSLDRRVVTRPTSRHSTDESSLDRFVVTRPLCRHSVKSVLSQSLDSICAVAWLDLSRSLARFLYSVQIDLSQSLRSLSPRGVDVSIQQQGIAEAYPYLTYPSWLHDESSRKQLARALAVTRLDLSRSLGADRSRAVTWLDLSRSDFSLRGHVLPSSTSRGHVSRGHHVTTASRHRRRSKLRIARPNRNSIALSLFTANIFGALIPERIDRRGEISSTTVHRKHPEESIACIITLSAGEVHSPPTRTQATEPRLKRRNKNKRDKLNPKRLGVESRRGKAVTRTTNVLTAPSFPQPRHPSRNRVVTPGTDPRRLEADQSSDRRKPEETRRRQGHIDFI</sequence>
<feature type="region of interest" description="Disordered" evidence="1">
    <location>
        <begin position="229"/>
        <end position="248"/>
    </location>
</feature>
<gene>
    <name evidence="2" type="ORF">F2Q69_00014262</name>
</gene>
<feature type="region of interest" description="Disordered" evidence="1">
    <location>
        <begin position="307"/>
        <end position="409"/>
    </location>
</feature>